<reference evidence="5 6" key="1">
    <citation type="submission" date="2019-03" db="EMBL/GenBank/DDBJ databases">
        <title>Genomic Encyclopedia of Archaeal and Bacterial Type Strains, Phase II (KMG-II): from individual species to whole genera.</title>
        <authorList>
            <person name="Goeker M."/>
        </authorList>
    </citation>
    <scope>NUCLEOTIDE SEQUENCE [LARGE SCALE GENOMIC DNA]</scope>
    <source>
        <strain evidence="5 6">DSM 24782</strain>
    </source>
</reference>
<dbReference type="SUPFAM" id="SSF47413">
    <property type="entry name" value="lambda repressor-like DNA-binding domains"/>
    <property type="match status" value="1"/>
</dbReference>
<dbReference type="Pfam" id="PF13377">
    <property type="entry name" value="Peripla_BP_3"/>
    <property type="match status" value="1"/>
</dbReference>
<dbReference type="InterPro" id="IPR000843">
    <property type="entry name" value="HTH_LacI"/>
</dbReference>
<dbReference type="CDD" id="cd01392">
    <property type="entry name" value="HTH_LacI"/>
    <property type="match status" value="1"/>
</dbReference>
<evidence type="ECO:0000256" key="1">
    <source>
        <dbReference type="ARBA" id="ARBA00023015"/>
    </source>
</evidence>
<dbReference type="GO" id="GO:0000976">
    <property type="term" value="F:transcription cis-regulatory region binding"/>
    <property type="evidence" value="ECO:0007669"/>
    <property type="project" value="TreeGrafter"/>
</dbReference>
<dbReference type="Proteomes" id="UP000295344">
    <property type="component" value="Unassembled WGS sequence"/>
</dbReference>
<dbReference type="Pfam" id="PF00356">
    <property type="entry name" value="LacI"/>
    <property type="match status" value="1"/>
</dbReference>
<dbReference type="PANTHER" id="PTHR30146">
    <property type="entry name" value="LACI-RELATED TRANSCRIPTIONAL REPRESSOR"/>
    <property type="match status" value="1"/>
</dbReference>
<dbReference type="RefSeq" id="WP_133765071.1">
    <property type="nucleotide sequence ID" value="NZ_BAAARP010000001.1"/>
</dbReference>
<dbReference type="SMART" id="SM00354">
    <property type="entry name" value="HTH_LACI"/>
    <property type="match status" value="1"/>
</dbReference>
<evidence type="ECO:0000313" key="5">
    <source>
        <dbReference type="EMBL" id="TDS80344.1"/>
    </source>
</evidence>
<comment type="caution">
    <text evidence="5">The sequence shown here is derived from an EMBL/GenBank/DDBJ whole genome shotgun (WGS) entry which is preliminary data.</text>
</comment>
<organism evidence="5 6">
    <name type="scientific">Amnibacterium kyonggiense</name>
    <dbReference type="NCBI Taxonomy" id="595671"/>
    <lineage>
        <taxon>Bacteria</taxon>
        <taxon>Bacillati</taxon>
        <taxon>Actinomycetota</taxon>
        <taxon>Actinomycetes</taxon>
        <taxon>Micrococcales</taxon>
        <taxon>Microbacteriaceae</taxon>
        <taxon>Amnibacterium</taxon>
    </lineage>
</organism>
<dbReference type="InterPro" id="IPR010982">
    <property type="entry name" value="Lambda_DNA-bd_dom_sf"/>
</dbReference>
<dbReference type="PANTHER" id="PTHR30146:SF109">
    <property type="entry name" value="HTH-TYPE TRANSCRIPTIONAL REGULATOR GALS"/>
    <property type="match status" value="1"/>
</dbReference>
<dbReference type="AlphaFoldDB" id="A0A4V3EBB2"/>
<dbReference type="CDD" id="cd06267">
    <property type="entry name" value="PBP1_LacI_sugar_binding-like"/>
    <property type="match status" value="1"/>
</dbReference>
<dbReference type="PROSITE" id="PS50932">
    <property type="entry name" value="HTH_LACI_2"/>
    <property type="match status" value="1"/>
</dbReference>
<keyword evidence="2" id="KW-0238">DNA-binding</keyword>
<dbReference type="OrthoDB" id="2854648at2"/>
<dbReference type="InterPro" id="IPR046335">
    <property type="entry name" value="LacI/GalR-like_sensor"/>
</dbReference>
<dbReference type="PROSITE" id="PS00356">
    <property type="entry name" value="HTH_LACI_1"/>
    <property type="match status" value="1"/>
</dbReference>
<keyword evidence="3" id="KW-0804">Transcription</keyword>
<keyword evidence="6" id="KW-1185">Reference proteome</keyword>
<dbReference type="SUPFAM" id="SSF53822">
    <property type="entry name" value="Periplasmic binding protein-like I"/>
    <property type="match status" value="1"/>
</dbReference>
<dbReference type="GO" id="GO:0003700">
    <property type="term" value="F:DNA-binding transcription factor activity"/>
    <property type="evidence" value="ECO:0007669"/>
    <property type="project" value="TreeGrafter"/>
</dbReference>
<sequence length="335" mass="36008">MVTIQDVAKAAGVSPMTVSNVINEREHVRDSTRAKVLDAMERLDYRVNVAARNLRTGRTGTIGLAVPEIDRPYYGVLAAAIMKAAEAKSLRVVVEQTERSRENELDALTLSRNRLYDGLILSTVGLGPADADLLRVDYPIVLLGERIFAGPADHVAMPNVEGARAAVEHLIARGSRRIAIVEGDPTEDLNVSSLRNQGYREALAAAGIAFEDEWVVPIGEFSLEAGVQAVQRLAERGMAVDGIFCVTDTVATGVLRGLADHGIPVPGQVRVIGFDDVPGSAYTVPSLSSVDPDHDFMARTAVDLLVRRIEGNADKAVHRDVIGPFRVVERESSGG</sequence>
<name>A0A4V3EBB2_9MICO</name>
<evidence type="ECO:0000259" key="4">
    <source>
        <dbReference type="PROSITE" id="PS50932"/>
    </source>
</evidence>
<dbReference type="Gene3D" id="1.10.260.40">
    <property type="entry name" value="lambda repressor-like DNA-binding domains"/>
    <property type="match status" value="1"/>
</dbReference>
<protein>
    <submittedName>
        <fullName evidence="5">LacI family transcriptional regulator</fullName>
    </submittedName>
</protein>
<dbReference type="PRINTS" id="PR00036">
    <property type="entry name" value="HTHLACI"/>
</dbReference>
<proteinExistence type="predicted"/>
<gene>
    <name evidence="5" type="ORF">CLV52_0901</name>
</gene>
<dbReference type="Gene3D" id="3.40.50.2300">
    <property type="match status" value="2"/>
</dbReference>
<accession>A0A4V3EBB2</accession>
<evidence type="ECO:0000313" key="6">
    <source>
        <dbReference type="Proteomes" id="UP000295344"/>
    </source>
</evidence>
<dbReference type="InterPro" id="IPR028082">
    <property type="entry name" value="Peripla_BP_I"/>
</dbReference>
<feature type="domain" description="HTH lacI-type" evidence="4">
    <location>
        <begin position="2"/>
        <end position="56"/>
    </location>
</feature>
<dbReference type="EMBL" id="SOAM01000001">
    <property type="protein sequence ID" value="TDS80344.1"/>
    <property type="molecule type" value="Genomic_DNA"/>
</dbReference>
<evidence type="ECO:0000256" key="3">
    <source>
        <dbReference type="ARBA" id="ARBA00023163"/>
    </source>
</evidence>
<evidence type="ECO:0000256" key="2">
    <source>
        <dbReference type="ARBA" id="ARBA00023125"/>
    </source>
</evidence>
<keyword evidence="1" id="KW-0805">Transcription regulation</keyword>